<dbReference type="Proteomes" id="UP001207468">
    <property type="component" value="Unassembled WGS sequence"/>
</dbReference>
<name>A0ACC0TX46_9AGAM</name>
<proteinExistence type="predicted"/>
<protein>
    <submittedName>
        <fullName evidence="1">Uncharacterized protein</fullName>
    </submittedName>
</protein>
<sequence>MSDSPPPLRPKPGSLRDRIAAFEQKPPSSPTPPLAPRPKPGNLSQWKPHAHTPHDAQPANNRNDPNTSMSASDAKESITKAGSLKERMAALQGLGAFGGVPTATAAAALPSKPSERPKWKPPPQVAVAPPVTGNEDEEDSERADSNKSAVSPLRAHADAISETLLTPPTPAVEPAQEVPSQTEIEPHVGEEEVPDPEEEQRQRRAAIAARMARLGGTRVGMGPPIFGRKPEIKPKPPVSLPETNEDVSVSATPLAAEVASRPERDIEHAQTEIEIAANVPIPISPHTVDKATEEPSLISSLEYFPQQAPASASPNIPSRAMPVPQGPRRPAPPRKKSSQKPTPPAELEAATSPSLDKDEFSHTSTDAIPECQSPPSPVPGHVALQVSATDTISDVSPPEPADGHLGPTKQSFSVDALPVLSPEAGSVPAPPLRPASPSLDMI</sequence>
<dbReference type="EMBL" id="JAGFNK010000336">
    <property type="protein sequence ID" value="KAI9452448.1"/>
    <property type="molecule type" value="Genomic_DNA"/>
</dbReference>
<reference evidence="1" key="1">
    <citation type="submission" date="2021-03" db="EMBL/GenBank/DDBJ databases">
        <title>Evolutionary priming and transition to the ectomycorrhizal habit in an iconic lineage of mushroom-forming fungi: is preadaptation a requirement?</title>
        <authorList>
            <consortium name="DOE Joint Genome Institute"/>
            <person name="Looney B.P."/>
            <person name="Miyauchi S."/>
            <person name="Morin E."/>
            <person name="Drula E."/>
            <person name="Courty P.E."/>
            <person name="Chicoki N."/>
            <person name="Fauchery L."/>
            <person name="Kohler A."/>
            <person name="Kuo A."/>
            <person name="LaButti K."/>
            <person name="Pangilinan J."/>
            <person name="Lipzen A."/>
            <person name="Riley R."/>
            <person name="Andreopoulos W."/>
            <person name="He G."/>
            <person name="Johnson J."/>
            <person name="Barry K.W."/>
            <person name="Grigoriev I.V."/>
            <person name="Nagy L."/>
            <person name="Hibbett D."/>
            <person name="Henrissat B."/>
            <person name="Matheny P.B."/>
            <person name="Labbe J."/>
            <person name="Martin A.F."/>
        </authorList>
    </citation>
    <scope>NUCLEOTIDE SEQUENCE</scope>
    <source>
        <strain evidence="1">BPL698</strain>
    </source>
</reference>
<accession>A0ACC0TX46</accession>
<comment type="caution">
    <text evidence="1">The sequence shown here is derived from an EMBL/GenBank/DDBJ whole genome shotgun (WGS) entry which is preliminary data.</text>
</comment>
<evidence type="ECO:0000313" key="1">
    <source>
        <dbReference type="EMBL" id="KAI9452448.1"/>
    </source>
</evidence>
<gene>
    <name evidence="1" type="ORF">F5148DRAFT_503827</name>
</gene>
<evidence type="ECO:0000313" key="2">
    <source>
        <dbReference type="Proteomes" id="UP001207468"/>
    </source>
</evidence>
<keyword evidence="2" id="KW-1185">Reference proteome</keyword>
<organism evidence="1 2">
    <name type="scientific">Russula earlei</name>
    <dbReference type="NCBI Taxonomy" id="71964"/>
    <lineage>
        <taxon>Eukaryota</taxon>
        <taxon>Fungi</taxon>
        <taxon>Dikarya</taxon>
        <taxon>Basidiomycota</taxon>
        <taxon>Agaricomycotina</taxon>
        <taxon>Agaricomycetes</taxon>
        <taxon>Russulales</taxon>
        <taxon>Russulaceae</taxon>
        <taxon>Russula</taxon>
    </lineage>
</organism>